<evidence type="ECO:0000313" key="1">
    <source>
        <dbReference type="EMBL" id="SVA65578.1"/>
    </source>
</evidence>
<name>A0A381XLG4_9ZZZZ</name>
<dbReference type="EMBL" id="UINC01015600">
    <property type="protein sequence ID" value="SVA65578.1"/>
    <property type="molecule type" value="Genomic_DNA"/>
</dbReference>
<gene>
    <name evidence="1" type="ORF">METZ01_LOCUS118432</name>
</gene>
<sequence>MGEENKEFDLIIIRLIFLFIRQ</sequence>
<organism evidence="1">
    <name type="scientific">marine metagenome</name>
    <dbReference type="NCBI Taxonomy" id="408172"/>
    <lineage>
        <taxon>unclassified sequences</taxon>
        <taxon>metagenomes</taxon>
        <taxon>ecological metagenomes</taxon>
    </lineage>
</organism>
<accession>A0A381XLG4</accession>
<reference evidence="1" key="1">
    <citation type="submission" date="2018-05" db="EMBL/GenBank/DDBJ databases">
        <authorList>
            <person name="Lanie J.A."/>
            <person name="Ng W.-L."/>
            <person name="Kazmierczak K.M."/>
            <person name="Andrzejewski T.M."/>
            <person name="Davidsen T.M."/>
            <person name="Wayne K.J."/>
            <person name="Tettelin H."/>
            <person name="Glass J.I."/>
            <person name="Rusch D."/>
            <person name="Podicherti R."/>
            <person name="Tsui H.-C.T."/>
            <person name="Winkler M.E."/>
        </authorList>
    </citation>
    <scope>NUCLEOTIDE SEQUENCE</scope>
</reference>
<protein>
    <submittedName>
        <fullName evidence="1">Uncharacterized protein</fullName>
    </submittedName>
</protein>
<proteinExistence type="predicted"/>
<dbReference type="AlphaFoldDB" id="A0A381XLG4"/>